<comment type="caution">
    <text evidence="2">The sequence shown here is derived from an EMBL/GenBank/DDBJ whole genome shotgun (WGS) entry which is preliminary data.</text>
</comment>
<evidence type="ECO:0000313" key="2">
    <source>
        <dbReference type="EMBL" id="KAF5341926.1"/>
    </source>
</evidence>
<evidence type="ECO:0000256" key="1">
    <source>
        <dbReference type="SAM" id="SignalP"/>
    </source>
</evidence>
<proteinExistence type="predicted"/>
<organism evidence="2 3">
    <name type="scientific">Ephemerocybe angulata</name>
    <dbReference type="NCBI Taxonomy" id="980116"/>
    <lineage>
        <taxon>Eukaryota</taxon>
        <taxon>Fungi</taxon>
        <taxon>Dikarya</taxon>
        <taxon>Basidiomycota</taxon>
        <taxon>Agaricomycotina</taxon>
        <taxon>Agaricomycetes</taxon>
        <taxon>Agaricomycetidae</taxon>
        <taxon>Agaricales</taxon>
        <taxon>Agaricineae</taxon>
        <taxon>Psathyrellaceae</taxon>
        <taxon>Ephemerocybe</taxon>
    </lineage>
</organism>
<feature type="chain" id="PRO_5034162322" evidence="1">
    <location>
        <begin position="26"/>
        <end position="55"/>
    </location>
</feature>
<dbReference type="AlphaFoldDB" id="A0A8H5CJ37"/>
<gene>
    <name evidence="2" type="ORF">D9611_001097</name>
</gene>
<keyword evidence="1" id="KW-0732">Signal</keyword>
<reference evidence="2 3" key="1">
    <citation type="journal article" date="2020" name="ISME J.">
        <title>Uncovering the hidden diversity of litter-decomposition mechanisms in mushroom-forming fungi.</title>
        <authorList>
            <person name="Floudas D."/>
            <person name="Bentzer J."/>
            <person name="Ahren D."/>
            <person name="Johansson T."/>
            <person name="Persson P."/>
            <person name="Tunlid A."/>
        </authorList>
    </citation>
    <scope>NUCLEOTIDE SEQUENCE [LARGE SCALE GENOMIC DNA]</scope>
    <source>
        <strain evidence="2 3">CBS 175.51</strain>
    </source>
</reference>
<keyword evidence="3" id="KW-1185">Reference proteome</keyword>
<accession>A0A8H5CJ37</accession>
<sequence>MHHFTLTSMVAAAMALLLAVTPTAALVIPEFSIEARDLPTKAPAKDNGIWTYSVD</sequence>
<dbReference type="Proteomes" id="UP000541558">
    <property type="component" value="Unassembled WGS sequence"/>
</dbReference>
<name>A0A8H5CJ37_9AGAR</name>
<dbReference type="EMBL" id="JAACJK010000001">
    <property type="protein sequence ID" value="KAF5341926.1"/>
    <property type="molecule type" value="Genomic_DNA"/>
</dbReference>
<protein>
    <submittedName>
        <fullName evidence="2">Uncharacterized protein</fullName>
    </submittedName>
</protein>
<feature type="signal peptide" evidence="1">
    <location>
        <begin position="1"/>
        <end position="25"/>
    </location>
</feature>
<evidence type="ECO:0000313" key="3">
    <source>
        <dbReference type="Proteomes" id="UP000541558"/>
    </source>
</evidence>